<dbReference type="InterPro" id="IPR038332">
    <property type="entry name" value="PPE_sf"/>
</dbReference>
<dbReference type="AlphaFoldDB" id="A0A0I9UIW2"/>
<dbReference type="Pfam" id="PF00823">
    <property type="entry name" value="PPE"/>
    <property type="match status" value="1"/>
</dbReference>
<feature type="compositionally biased region" description="Acidic residues" evidence="2">
    <location>
        <begin position="196"/>
        <end position="206"/>
    </location>
</feature>
<feature type="compositionally biased region" description="Polar residues" evidence="2">
    <location>
        <begin position="510"/>
        <end position="520"/>
    </location>
</feature>
<evidence type="ECO:0000313" key="5">
    <source>
        <dbReference type="EMBL" id="KLO36829.1"/>
    </source>
</evidence>
<sequence>MVALLWGAVPPEVWSALLNDGPGPGPLLKAAAAWWSLSAEYVAAADTLTAELGAVQAGAWDGPSAGQYVAAHGPYLAWLLESAAKSKTAAALHEEAASGYTAAEASMPTLAELSANRALHKALVATNFFGINTLPITATEARYVSMWLQAAAVMTMYHAVTVAALLAVPATLPAPQIVAPGPQAKPVDVSSRSESDTEGEDEEEEFTCPHCRARANAPQESDLERPASEVNRGRSPFANALSSALMQILGLPPAPDCPVCAAVDGTMMVGSALQQAMPFAALVAPALAAVPALGVAVAAGIAVPLSVTVPTLTSAPAGAAPPPGTAEVIPAGVGNAALPVGPAAPSGATTIGAGPVGGGPGIGFGPTVNNALGGGAPGMVDSWYAVGLTELSSRSSMRGRTHLKTPEPVPDDADAPDAAAAAARERARGRQRRRARAKDHSHRHEFMDPDAGEGPDVPHAESVGASDRGAGPLGFVGAAAKAGVASAAGLITLGADEWSGGPAVPMLPSSWDSDSPNVGS</sequence>
<dbReference type="Pfam" id="PF18878">
    <property type="entry name" value="PPE-PPW"/>
    <property type="match status" value="1"/>
</dbReference>
<reference evidence="5 6" key="1">
    <citation type="submission" date="2015-05" db="EMBL/GenBank/DDBJ databases">
        <title>Genome sequence of Mycobacterium haemophilum.</title>
        <authorList>
            <person name="Greninger A.L."/>
            <person name="Cunningham G."/>
            <person name="Miller S."/>
        </authorList>
    </citation>
    <scope>NUCLEOTIDE SEQUENCE [LARGE SCALE GENOMIC DNA]</scope>
    <source>
        <strain evidence="6">UC1</strain>
    </source>
</reference>
<evidence type="ECO:0000259" key="3">
    <source>
        <dbReference type="Pfam" id="PF00823"/>
    </source>
</evidence>
<feature type="region of interest" description="Disordered" evidence="2">
    <location>
        <begin position="177"/>
        <end position="231"/>
    </location>
</feature>
<dbReference type="Gene3D" id="1.20.1260.20">
    <property type="entry name" value="PPE superfamily"/>
    <property type="match status" value="1"/>
</dbReference>
<evidence type="ECO:0000259" key="4">
    <source>
        <dbReference type="Pfam" id="PF18878"/>
    </source>
</evidence>
<comment type="caution">
    <text evidence="5">The sequence shown here is derived from an EMBL/GenBank/DDBJ whole genome shotgun (WGS) entry which is preliminary data.</text>
</comment>
<dbReference type="STRING" id="1202450.B586_11360"/>
<feature type="region of interest" description="Disordered" evidence="2">
    <location>
        <begin position="394"/>
        <end position="468"/>
    </location>
</feature>
<feature type="domain" description="PPE-PPW subfamily C-terminal" evidence="4">
    <location>
        <begin position="465"/>
        <end position="511"/>
    </location>
</feature>
<evidence type="ECO:0008006" key="7">
    <source>
        <dbReference type="Google" id="ProtNLM"/>
    </source>
</evidence>
<dbReference type="RefSeq" id="WP_047314109.1">
    <property type="nucleotide sequence ID" value="NZ_LDPQ01000004.1"/>
</dbReference>
<dbReference type="GO" id="GO:0052572">
    <property type="term" value="P:response to host immune response"/>
    <property type="evidence" value="ECO:0007669"/>
    <property type="project" value="TreeGrafter"/>
</dbReference>
<dbReference type="PATRIC" id="fig|29311.18.peg.3270"/>
<evidence type="ECO:0000256" key="2">
    <source>
        <dbReference type="SAM" id="MobiDB-lite"/>
    </source>
</evidence>
<organism evidence="5 6">
    <name type="scientific">Mycobacterium haemophilum</name>
    <dbReference type="NCBI Taxonomy" id="29311"/>
    <lineage>
        <taxon>Bacteria</taxon>
        <taxon>Bacillati</taxon>
        <taxon>Actinomycetota</taxon>
        <taxon>Actinomycetes</taxon>
        <taxon>Mycobacteriales</taxon>
        <taxon>Mycobacteriaceae</taxon>
        <taxon>Mycobacterium</taxon>
    </lineage>
</organism>
<dbReference type="InterPro" id="IPR043641">
    <property type="entry name" value="PPE-PPW_C"/>
</dbReference>
<feature type="compositionally biased region" description="Basic residues" evidence="2">
    <location>
        <begin position="429"/>
        <end position="441"/>
    </location>
</feature>
<protein>
    <recommendedName>
        <fullName evidence="7">PPE family domain-containing protein</fullName>
    </recommendedName>
</protein>
<gene>
    <name evidence="5" type="ORF">ABH38_10485</name>
</gene>
<dbReference type="PANTHER" id="PTHR46766:SF1">
    <property type="entry name" value="GLUTAMINE-RICH PROTEIN 2"/>
    <property type="match status" value="1"/>
</dbReference>
<dbReference type="OrthoDB" id="4753487at2"/>
<feature type="region of interest" description="Disordered" evidence="2">
    <location>
        <begin position="495"/>
        <end position="520"/>
    </location>
</feature>
<keyword evidence="6" id="KW-1185">Reference proteome</keyword>
<dbReference type="SUPFAM" id="SSF140459">
    <property type="entry name" value="PE/PPE dimer-like"/>
    <property type="match status" value="1"/>
</dbReference>
<dbReference type="InterPro" id="IPR000030">
    <property type="entry name" value="PPE_dom"/>
</dbReference>
<evidence type="ECO:0000313" key="6">
    <source>
        <dbReference type="Proteomes" id="UP000036334"/>
    </source>
</evidence>
<evidence type="ECO:0000256" key="1">
    <source>
        <dbReference type="ARBA" id="ARBA00010652"/>
    </source>
</evidence>
<dbReference type="EMBL" id="LDPR01000007">
    <property type="protein sequence ID" value="KLO36829.1"/>
    <property type="molecule type" value="Genomic_DNA"/>
</dbReference>
<dbReference type="Proteomes" id="UP000036334">
    <property type="component" value="Unassembled WGS sequence"/>
</dbReference>
<accession>A0A0I9UIW2</accession>
<comment type="similarity">
    <text evidence="1">Belongs to the mycobacterial PPE family.</text>
</comment>
<feature type="domain" description="PPE" evidence="3">
    <location>
        <begin position="6"/>
        <end position="168"/>
    </location>
</feature>
<name>A0A0I9UIW2_9MYCO</name>
<proteinExistence type="inferred from homology"/>
<dbReference type="PANTHER" id="PTHR46766">
    <property type="entry name" value="GLUTAMINE-RICH PROTEIN 2"/>
    <property type="match status" value="1"/>
</dbReference>